<organism evidence="7 8">
    <name type="scientific">Acetobacter vaccinii</name>
    <dbReference type="NCBI Taxonomy" id="2592655"/>
    <lineage>
        <taxon>Bacteria</taxon>
        <taxon>Pseudomonadati</taxon>
        <taxon>Pseudomonadota</taxon>
        <taxon>Alphaproteobacteria</taxon>
        <taxon>Acetobacterales</taxon>
        <taxon>Acetobacteraceae</taxon>
        <taxon>Acetobacter</taxon>
    </lineage>
</organism>
<keyword evidence="4 5" id="KW-0173">Coenzyme A biosynthesis</keyword>
<keyword evidence="2 5" id="KW-0547">Nucleotide-binding</keyword>
<evidence type="ECO:0000256" key="1">
    <source>
        <dbReference type="ARBA" id="ARBA00009018"/>
    </source>
</evidence>
<dbReference type="PROSITE" id="PS51219">
    <property type="entry name" value="DPCK"/>
    <property type="match status" value="1"/>
</dbReference>
<keyword evidence="5 7" id="KW-0808">Transferase</keyword>
<sequence length="195" mass="21583">MKVLGLTGGMGMGKSTVAALFRRAGLPVFDADAEVLRLQSSPGPVLSAMERLVPGVVRDGSLDRAVLRQAVTANPALLRKLEAIIHPQVRAARARFLSRQRRAGTRWVVLDIPLLFETGGQKLCDRVLVVSAPRWVQARRVAARRGMPAPEARRLIARQMPDARRRLRADRVLQTGGSLYETRRQARQVLRSLQA</sequence>
<comment type="similarity">
    <text evidence="1 5">Belongs to the CoaE family.</text>
</comment>
<dbReference type="Gene3D" id="3.40.50.300">
    <property type="entry name" value="P-loop containing nucleotide triphosphate hydrolases"/>
    <property type="match status" value="1"/>
</dbReference>
<dbReference type="EC" id="2.7.1.24" evidence="5 6"/>
<dbReference type="PANTHER" id="PTHR10695:SF46">
    <property type="entry name" value="BIFUNCTIONAL COENZYME A SYNTHASE-RELATED"/>
    <property type="match status" value="1"/>
</dbReference>
<keyword evidence="3 5" id="KW-0067">ATP-binding</keyword>
<dbReference type="InterPro" id="IPR001977">
    <property type="entry name" value="Depp_CoAkinase"/>
</dbReference>
<evidence type="ECO:0000256" key="4">
    <source>
        <dbReference type="ARBA" id="ARBA00022993"/>
    </source>
</evidence>
<reference evidence="7 8" key="1">
    <citation type="submission" date="2019-09" db="EMBL/GenBank/DDBJ databases">
        <title>Genome sequencing of strain KACC 21233.</title>
        <authorList>
            <person name="Heo J."/>
            <person name="Kim S.-J."/>
            <person name="Kim J.-S."/>
            <person name="Hong S.-B."/>
            <person name="Kwon S.-W."/>
        </authorList>
    </citation>
    <scope>NUCLEOTIDE SEQUENCE [LARGE SCALE GENOMIC DNA]</scope>
    <source>
        <strain evidence="7 8">KACC 21233</strain>
    </source>
</reference>
<dbReference type="CDD" id="cd02022">
    <property type="entry name" value="DPCK"/>
    <property type="match status" value="1"/>
</dbReference>
<evidence type="ECO:0000256" key="5">
    <source>
        <dbReference type="HAMAP-Rule" id="MF_00376"/>
    </source>
</evidence>
<evidence type="ECO:0000256" key="3">
    <source>
        <dbReference type="ARBA" id="ARBA00022840"/>
    </source>
</evidence>
<dbReference type="SUPFAM" id="SSF52540">
    <property type="entry name" value="P-loop containing nucleoside triphosphate hydrolases"/>
    <property type="match status" value="1"/>
</dbReference>
<dbReference type="EMBL" id="CP043506">
    <property type="protein sequence ID" value="QEO16515.1"/>
    <property type="molecule type" value="Genomic_DNA"/>
</dbReference>
<evidence type="ECO:0000313" key="7">
    <source>
        <dbReference type="EMBL" id="QEO16515.1"/>
    </source>
</evidence>
<dbReference type="NCBIfam" id="TIGR00152">
    <property type="entry name" value="dephospho-CoA kinase"/>
    <property type="match status" value="1"/>
</dbReference>
<name>A0A5C1YM75_9PROT</name>
<gene>
    <name evidence="5" type="primary">coaE</name>
    <name evidence="7" type="ORF">FLP30_01025</name>
</gene>
<dbReference type="PANTHER" id="PTHR10695">
    <property type="entry name" value="DEPHOSPHO-COA KINASE-RELATED"/>
    <property type="match status" value="1"/>
</dbReference>
<dbReference type="Pfam" id="PF01121">
    <property type="entry name" value="CoaE"/>
    <property type="match status" value="1"/>
</dbReference>
<keyword evidence="5 7" id="KW-0418">Kinase</keyword>
<dbReference type="UniPathway" id="UPA00241">
    <property type="reaction ID" value="UER00356"/>
</dbReference>
<protein>
    <recommendedName>
        <fullName evidence="5 6">Dephospho-CoA kinase</fullName>
        <ecNumber evidence="5 6">2.7.1.24</ecNumber>
    </recommendedName>
    <alternativeName>
        <fullName evidence="5">Dephosphocoenzyme A kinase</fullName>
    </alternativeName>
</protein>
<evidence type="ECO:0000256" key="2">
    <source>
        <dbReference type="ARBA" id="ARBA00022741"/>
    </source>
</evidence>
<comment type="pathway">
    <text evidence="5">Cofactor biosynthesis; coenzyme A biosynthesis; CoA from (R)-pantothenate: step 5/5.</text>
</comment>
<comment type="function">
    <text evidence="5">Catalyzes the phosphorylation of the 3'-hydroxyl group of dephosphocoenzyme A to form coenzyme A.</text>
</comment>
<evidence type="ECO:0000256" key="6">
    <source>
        <dbReference type="NCBIfam" id="TIGR00152"/>
    </source>
</evidence>
<dbReference type="GO" id="GO:0005524">
    <property type="term" value="F:ATP binding"/>
    <property type="evidence" value="ECO:0007669"/>
    <property type="project" value="UniProtKB-UniRule"/>
</dbReference>
<dbReference type="KEGG" id="acek:FLP30_01025"/>
<feature type="binding site" evidence="5">
    <location>
        <begin position="11"/>
        <end position="16"/>
    </location>
    <ligand>
        <name>ATP</name>
        <dbReference type="ChEBI" id="CHEBI:30616"/>
    </ligand>
</feature>
<dbReference type="Proteomes" id="UP000324536">
    <property type="component" value="Chromosome"/>
</dbReference>
<comment type="catalytic activity">
    <reaction evidence="5">
        <text>3'-dephospho-CoA + ATP = ADP + CoA + H(+)</text>
        <dbReference type="Rhea" id="RHEA:18245"/>
        <dbReference type="ChEBI" id="CHEBI:15378"/>
        <dbReference type="ChEBI" id="CHEBI:30616"/>
        <dbReference type="ChEBI" id="CHEBI:57287"/>
        <dbReference type="ChEBI" id="CHEBI:57328"/>
        <dbReference type="ChEBI" id="CHEBI:456216"/>
        <dbReference type="EC" id="2.7.1.24"/>
    </reaction>
</comment>
<evidence type="ECO:0000313" key="8">
    <source>
        <dbReference type="Proteomes" id="UP000324536"/>
    </source>
</evidence>
<dbReference type="InterPro" id="IPR027417">
    <property type="entry name" value="P-loop_NTPase"/>
</dbReference>
<keyword evidence="8" id="KW-1185">Reference proteome</keyword>
<keyword evidence="5" id="KW-0963">Cytoplasm</keyword>
<dbReference type="GO" id="GO:0015937">
    <property type="term" value="P:coenzyme A biosynthetic process"/>
    <property type="evidence" value="ECO:0007669"/>
    <property type="project" value="UniProtKB-UniRule"/>
</dbReference>
<dbReference type="RefSeq" id="WP_149277956.1">
    <property type="nucleotide sequence ID" value="NZ_CP043506.1"/>
</dbReference>
<dbReference type="OrthoDB" id="9812943at2"/>
<dbReference type="GO" id="GO:0004140">
    <property type="term" value="F:dephospho-CoA kinase activity"/>
    <property type="evidence" value="ECO:0007669"/>
    <property type="project" value="UniProtKB-UniRule"/>
</dbReference>
<comment type="subcellular location">
    <subcellularLocation>
        <location evidence="5">Cytoplasm</location>
    </subcellularLocation>
</comment>
<dbReference type="HAMAP" id="MF_00376">
    <property type="entry name" value="Dephospho_CoA_kinase"/>
    <property type="match status" value="1"/>
</dbReference>
<dbReference type="AlphaFoldDB" id="A0A5C1YM75"/>
<proteinExistence type="inferred from homology"/>
<dbReference type="GO" id="GO:0005737">
    <property type="term" value="C:cytoplasm"/>
    <property type="evidence" value="ECO:0007669"/>
    <property type="project" value="UniProtKB-SubCell"/>
</dbReference>
<accession>A0A5C1YM75</accession>